<protein>
    <submittedName>
        <fullName evidence="2">RHS repeat-associated core domain-containing protein</fullName>
    </submittedName>
</protein>
<dbReference type="AlphaFoldDB" id="A0A1I2I974"/>
<keyword evidence="3" id="KW-1185">Reference proteome</keyword>
<sequence>MRTFFIEDLQSDFAVAEQPVTHAGETAWEELAIGFTTTQQVRVEAYVISTEPDTVFYTWFDDLKIEITDKPTAMVVQENHYYPFGLGMKGLDYVQTASKEDKFQFNGKEKQTELSLNHYDFSARSYDYQIGRTTTLDPHADRYVNVSAYSFLNNNPLITIDPTGKDGIIIIFPSYQADGYPLTGHAGILLIDNKTGVTAYYEYGRYNGDRGEVRQRQTSKVIIGEDGKPTIESLNKVLSQISKSNKGRHISGHYFKSDKFNKMKTYAEKRKRDNKNKERVPYNIISNNCGTFACEVASEGSFLPTWNLGSPILTDFVLTSFDPTYDDVYYYPGIGTDFSGEQYSEKEKKAQSIKQFFIDLYNKTIEKINKTAEIENEKNQNKKDN</sequence>
<organism evidence="2 3">
    <name type="scientific">Thermoflexibacter ruber</name>
    <dbReference type="NCBI Taxonomy" id="1003"/>
    <lineage>
        <taxon>Bacteria</taxon>
        <taxon>Pseudomonadati</taxon>
        <taxon>Bacteroidota</taxon>
        <taxon>Cytophagia</taxon>
        <taxon>Cytophagales</taxon>
        <taxon>Thermoflexibacteraceae</taxon>
        <taxon>Thermoflexibacter</taxon>
    </lineage>
</organism>
<dbReference type="EMBL" id="FONY01000029">
    <property type="protein sequence ID" value="SFF37416.1"/>
    <property type="molecule type" value="Genomic_DNA"/>
</dbReference>
<dbReference type="OrthoDB" id="976756at2"/>
<name>A0A1I2I974_9BACT</name>
<dbReference type="Proteomes" id="UP000199513">
    <property type="component" value="Unassembled WGS sequence"/>
</dbReference>
<evidence type="ECO:0000259" key="1">
    <source>
        <dbReference type="Pfam" id="PF25218"/>
    </source>
</evidence>
<dbReference type="Gene3D" id="2.180.10.10">
    <property type="entry name" value="RHS repeat-associated core"/>
    <property type="match status" value="1"/>
</dbReference>
<dbReference type="RefSeq" id="WP_091548237.1">
    <property type="nucleotide sequence ID" value="NZ_FONY01000029.1"/>
</dbReference>
<dbReference type="Pfam" id="PF25218">
    <property type="entry name" value="TseH"/>
    <property type="match status" value="1"/>
</dbReference>
<feature type="domain" description="Type VI secretion system effector TseH-like" evidence="1">
    <location>
        <begin position="177"/>
        <end position="297"/>
    </location>
</feature>
<reference evidence="3" key="1">
    <citation type="submission" date="2016-10" db="EMBL/GenBank/DDBJ databases">
        <authorList>
            <person name="Varghese N."/>
            <person name="Submissions S."/>
        </authorList>
    </citation>
    <scope>NUCLEOTIDE SEQUENCE [LARGE SCALE GENOMIC DNA]</scope>
    <source>
        <strain>GEY</strain>
        <strain evidence="3">DSM 9560</strain>
    </source>
</reference>
<dbReference type="STRING" id="1003.SAMN04488541_10291"/>
<evidence type="ECO:0000313" key="2">
    <source>
        <dbReference type="EMBL" id="SFF37416.1"/>
    </source>
</evidence>
<dbReference type="NCBIfam" id="TIGR03696">
    <property type="entry name" value="Rhs_assc_core"/>
    <property type="match status" value="1"/>
</dbReference>
<dbReference type="InterPro" id="IPR022385">
    <property type="entry name" value="Rhs_assc_core"/>
</dbReference>
<accession>A0A1I2I974</accession>
<gene>
    <name evidence="2" type="ORF">SAMN04488541_10291</name>
</gene>
<dbReference type="InterPro" id="IPR057382">
    <property type="entry name" value="TseH"/>
</dbReference>
<evidence type="ECO:0000313" key="3">
    <source>
        <dbReference type="Proteomes" id="UP000199513"/>
    </source>
</evidence>
<proteinExistence type="predicted"/>